<dbReference type="Pfam" id="PF04516">
    <property type="entry name" value="CP2"/>
    <property type="match status" value="1"/>
</dbReference>
<gene>
    <name evidence="3" type="ORF">K491DRAFT_38492</name>
</gene>
<proteinExistence type="predicted"/>
<dbReference type="AlphaFoldDB" id="A0A6A6TKT2"/>
<evidence type="ECO:0000313" key="4">
    <source>
        <dbReference type="Proteomes" id="UP000799324"/>
    </source>
</evidence>
<feature type="compositionally biased region" description="Polar residues" evidence="1">
    <location>
        <begin position="484"/>
        <end position="493"/>
    </location>
</feature>
<dbReference type="PANTHER" id="PTHR11037">
    <property type="entry name" value="TRANSCRIPTION FACTOR CP2"/>
    <property type="match status" value="1"/>
</dbReference>
<dbReference type="EMBL" id="MU004298">
    <property type="protein sequence ID" value="KAF2660645.1"/>
    <property type="molecule type" value="Genomic_DNA"/>
</dbReference>
<name>A0A6A6TKT2_9PLEO</name>
<evidence type="ECO:0000313" key="3">
    <source>
        <dbReference type="EMBL" id="KAF2660645.1"/>
    </source>
</evidence>
<dbReference type="PANTHER" id="PTHR11037:SF20">
    <property type="entry name" value="PROTEIN GRAINYHEAD"/>
    <property type="match status" value="1"/>
</dbReference>
<reference evidence="3" key="1">
    <citation type="journal article" date="2020" name="Stud. Mycol.">
        <title>101 Dothideomycetes genomes: a test case for predicting lifestyles and emergence of pathogens.</title>
        <authorList>
            <person name="Haridas S."/>
            <person name="Albert R."/>
            <person name="Binder M."/>
            <person name="Bloem J."/>
            <person name="Labutti K."/>
            <person name="Salamov A."/>
            <person name="Andreopoulos B."/>
            <person name="Baker S."/>
            <person name="Barry K."/>
            <person name="Bills G."/>
            <person name="Bluhm B."/>
            <person name="Cannon C."/>
            <person name="Castanera R."/>
            <person name="Culley D."/>
            <person name="Daum C."/>
            <person name="Ezra D."/>
            <person name="Gonzalez J."/>
            <person name="Henrissat B."/>
            <person name="Kuo A."/>
            <person name="Liang C."/>
            <person name="Lipzen A."/>
            <person name="Lutzoni F."/>
            <person name="Magnuson J."/>
            <person name="Mondo S."/>
            <person name="Nolan M."/>
            <person name="Ohm R."/>
            <person name="Pangilinan J."/>
            <person name="Park H.-J."/>
            <person name="Ramirez L."/>
            <person name="Alfaro M."/>
            <person name="Sun H."/>
            <person name="Tritt A."/>
            <person name="Yoshinaga Y."/>
            <person name="Zwiers L.-H."/>
            <person name="Turgeon B."/>
            <person name="Goodwin S."/>
            <person name="Spatafora J."/>
            <person name="Crous P."/>
            <person name="Grigoriev I."/>
        </authorList>
    </citation>
    <scope>NUCLEOTIDE SEQUENCE</scope>
    <source>
        <strain evidence="3">CBS 122681</strain>
    </source>
</reference>
<dbReference type="GO" id="GO:0005634">
    <property type="term" value="C:nucleus"/>
    <property type="evidence" value="ECO:0007669"/>
    <property type="project" value="TreeGrafter"/>
</dbReference>
<dbReference type="InterPro" id="IPR007604">
    <property type="entry name" value="CP2"/>
</dbReference>
<protein>
    <recommendedName>
        <fullName evidence="2">Grh/CP2 DB domain-containing protein</fullName>
    </recommendedName>
</protein>
<evidence type="ECO:0000256" key="1">
    <source>
        <dbReference type="SAM" id="MobiDB-lite"/>
    </source>
</evidence>
<feature type="region of interest" description="Disordered" evidence="1">
    <location>
        <begin position="472"/>
        <end position="519"/>
    </location>
</feature>
<keyword evidence="4" id="KW-1185">Reference proteome</keyword>
<dbReference type="Proteomes" id="UP000799324">
    <property type="component" value="Unassembled WGS sequence"/>
</dbReference>
<feature type="compositionally biased region" description="Polar residues" evidence="1">
    <location>
        <begin position="505"/>
        <end position="514"/>
    </location>
</feature>
<accession>A0A6A6TKT2</accession>
<evidence type="ECO:0000259" key="2">
    <source>
        <dbReference type="PROSITE" id="PS51968"/>
    </source>
</evidence>
<feature type="domain" description="Grh/CP2 DB" evidence="2">
    <location>
        <begin position="245"/>
        <end position="503"/>
    </location>
</feature>
<dbReference type="OrthoDB" id="7680836at2759"/>
<dbReference type="PROSITE" id="PS51968">
    <property type="entry name" value="GRH_CP2_DB"/>
    <property type="match status" value="1"/>
</dbReference>
<dbReference type="InterPro" id="IPR040167">
    <property type="entry name" value="TF_CP2-like"/>
</dbReference>
<dbReference type="GO" id="GO:0000978">
    <property type="term" value="F:RNA polymerase II cis-regulatory region sequence-specific DNA binding"/>
    <property type="evidence" value="ECO:0007669"/>
    <property type="project" value="TreeGrafter"/>
</dbReference>
<feature type="compositionally biased region" description="Polar residues" evidence="1">
    <location>
        <begin position="581"/>
        <end position="603"/>
    </location>
</feature>
<sequence>MFRNRTNSQKPNPELLETFKASFPHLNASRSQSMSNPPGPTLTEALDVAHHHVRHFGDHEDIKDQDPTPRGQSDQPWRFTPSLLDPNSFSFTSFANQPPGYYTPTPGGTNTLYHSQAGDLHTPGFSFGLGTPLSLPTSESGVHAGQTVPAGHIQGFNPHALGVHHFQNQNPFALHSQHAPSFAPHQFTHQPSAFEQAPLAQTHESSAMDNVMPDVEMQEQSPLIGFAPQTYEEHLQPSLPQQPTQNFRYHVTLNAPTAMIKHADEIPVTYLNKGQAYSLSFVDTNPDTNPSPGAPLKYRTYVRISFEDEQQRQRPGACWQLWKEGRGTNEAHQRGGRLQAVEFVDPSQVSGGEVQGRPRIELESASFDGFSVTWSPVHASAPECSIAVRFNFLSTDFSHSKGVKGIPVRLCTKTELLPLGPGSPPEIPNAELCYCKVKLFRDHGAERKLSNDIAHVKKTIDKLKQQISQVESGMKDFGKRKRSGSISKATPSTRPGKVPKHKRTWSMSSVSSNPGARPAAEEDLHMKLITLQDMFSSTRPASVLYLKGDEQDDPDLHPVQLSGTPQDLSKIDTAVDTTMWERQSSNTGATPSMVSPTPSTQSIRSGGRRGSSFQQPTPFQPPSRMPSNEWRSLPQTATADLKPNLATIPAGSDVPTRVQKPYTDDHALSGWIEALGVDQTYQPPPERMLKPVACFYVQPRVAALVGGIAMKINIEPTAVSRTIRINQKGLRILMDDDAVQEIPEQQDMVGEFHEITPPVQPLKREWDAGPTDIQVDGDLGVVENVNSTGYELRLLF</sequence>
<dbReference type="GO" id="GO:0001228">
    <property type="term" value="F:DNA-binding transcription activator activity, RNA polymerase II-specific"/>
    <property type="evidence" value="ECO:0007669"/>
    <property type="project" value="TreeGrafter"/>
</dbReference>
<feature type="region of interest" description="Disordered" evidence="1">
    <location>
        <begin position="58"/>
        <end position="82"/>
    </location>
</feature>
<organism evidence="3 4">
    <name type="scientific">Lophiostoma macrostomum CBS 122681</name>
    <dbReference type="NCBI Taxonomy" id="1314788"/>
    <lineage>
        <taxon>Eukaryota</taxon>
        <taxon>Fungi</taxon>
        <taxon>Dikarya</taxon>
        <taxon>Ascomycota</taxon>
        <taxon>Pezizomycotina</taxon>
        <taxon>Dothideomycetes</taxon>
        <taxon>Pleosporomycetidae</taxon>
        <taxon>Pleosporales</taxon>
        <taxon>Lophiostomataceae</taxon>
        <taxon>Lophiostoma</taxon>
    </lineage>
</organism>
<feature type="compositionally biased region" description="Basic and acidic residues" evidence="1">
    <location>
        <begin position="58"/>
        <end position="67"/>
    </location>
</feature>
<feature type="region of interest" description="Disordered" evidence="1">
    <location>
        <begin position="581"/>
        <end position="630"/>
    </location>
</feature>